<keyword evidence="6" id="KW-1185">Reference proteome</keyword>
<dbReference type="NCBIfam" id="NF006053">
    <property type="entry name" value="PRK08201.1"/>
    <property type="match status" value="1"/>
</dbReference>
<keyword evidence="2" id="KW-0479">Metal-binding</keyword>
<evidence type="ECO:0000256" key="1">
    <source>
        <dbReference type="ARBA" id="ARBA00022670"/>
    </source>
</evidence>
<dbReference type="AlphaFoldDB" id="I4ELR2"/>
<dbReference type="Pfam" id="PF07687">
    <property type="entry name" value="M20_dimer"/>
    <property type="match status" value="1"/>
</dbReference>
<protein>
    <submittedName>
        <fullName evidence="5">Peptidase M20</fullName>
    </submittedName>
</protein>
<evidence type="ECO:0000256" key="3">
    <source>
        <dbReference type="ARBA" id="ARBA00022801"/>
    </source>
</evidence>
<organism evidence="5 6">
    <name type="scientific">Nitrolancea hollandica Lb</name>
    <dbReference type="NCBI Taxonomy" id="1129897"/>
    <lineage>
        <taxon>Bacteria</taxon>
        <taxon>Pseudomonadati</taxon>
        <taxon>Thermomicrobiota</taxon>
        <taxon>Thermomicrobia</taxon>
        <taxon>Sphaerobacterales</taxon>
        <taxon>Sphaerobacterineae</taxon>
        <taxon>Sphaerobacteraceae</taxon>
        <taxon>Nitrolancea</taxon>
    </lineage>
</organism>
<evidence type="ECO:0000313" key="6">
    <source>
        <dbReference type="Proteomes" id="UP000004221"/>
    </source>
</evidence>
<dbReference type="InterPro" id="IPR051458">
    <property type="entry name" value="Cyt/Met_Dipeptidase"/>
</dbReference>
<comment type="caution">
    <text evidence="5">The sequence shown here is derived from an EMBL/GenBank/DDBJ whole genome shotgun (WGS) entry which is preliminary data.</text>
</comment>
<dbReference type="Gene3D" id="3.30.70.360">
    <property type="match status" value="1"/>
</dbReference>
<sequence>MSTANAWEQYLTDHEDQHLEELKEFLRIPSVSALPDHQTDVLRAAEWVADQLRQAGVPEVTLLPTERNPIVFGHWHVSDDQPTALIYGHYDVQPPDPLDLWESPPFEPVIRDGRIYARGACDDKGNMFNPVKAIEALARTQGRPPINVKFFIEGEEEIGSPSLPLFVRAERERLACDFVICADGDMFGPDDPSLTIATKGLAACQVDLRTAATDLHSGMYGASVPNAIQALVQLAATLHTPDGRVAVEGFYDRVRDLTPEEREEIAAVPFDHEGYRQESGAAHFWGEPDYSVLERNWARPTLDLNGIWGGFQGPGTKTVTPCEAHVKITCRLVPDQEPDEILDLIERHVIEHCPPEAELTFTRFPGSARPFAVRRDHPALQTAGAVLRDLYDKEPLIMRMGGTLPVAEIFQRELDADMIFYTWGMPGSRIHAPNEWYRLEDFRIARRAFCAYLTALAR</sequence>
<dbReference type="NCBIfam" id="NF006579">
    <property type="entry name" value="PRK09104.1"/>
    <property type="match status" value="1"/>
</dbReference>
<dbReference type="PANTHER" id="PTHR43270">
    <property type="entry name" value="BETA-ALA-HIS DIPEPTIDASE"/>
    <property type="match status" value="1"/>
</dbReference>
<dbReference type="Gene3D" id="3.40.630.10">
    <property type="entry name" value="Zn peptidases"/>
    <property type="match status" value="1"/>
</dbReference>
<accession>I4ELR2</accession>
<reference evidence="5 6" key="1">
    <citation type="journal article" date="2012" name="ISME J.">
        <title>Nitrification expanded: discovery, physiology and genomics of a nitrite-oxidizing bacterium from the phylum Chloroflexi.</title>
        <authorList>
            <person name="Sorokin D.Y."/>
            <person name="Lucker S."/>
            <person name="Vejmelkova D."/>
            <person name="Kostrikina N.A."/>
            <person name="Kleerebezem R."/>
            <person name="Rijpstra W.I."/>
            <person name="Damste J.S."/>
            <person name="Le Paslier D."/>
            <person name="Muyzer G."/>
            <person name="Wagner M."/>
            <person name="van Loosdrecht M.C."/>
            <person name="Daims H."/>
        </authorList>
    </citation>
    <scope>NUCLEOTIDE SEQUENCE [LARGE SCALE GENOMIC DNA]</scope>
    <source>
        <strain evidence="6">none</strain>
    </source>
</reference>
<dbReference type="GO" id="GO:0008233">
    <property type="term" value="F:peptidase activity"/>
    <property type="evidence" value="ECO:0007669"/>
    <property type="project" value="UniProtKB-KW"/>
</dbReference>
<dbReference type="GO" id="GO:0046872">
    <property type="term" value="F:metal ion binding"/>
    <property type="evidence" value="ECO:0007669"/>
    <property type="project" value="UniProtKB-KW"/>
</dbReference>
<keyword evidence="3" id="KW-0378">Hydrolase</keyword>
<gene>
    <name evidence="5" type="ORF">NITHO_5240011</name>
</gene>
<dbReference type="EMBL" id="CAGS01000473">
    <property type="protein sequence ID" value="CCF85624.1"/>
    <property type="molecule type" value="Genomic_DNA"/>
</dbReference>
<keyword evidence="1" id="KW-0645">Protease</keyword>
<proteinExistence type="predicted"/>
<evidence type="ECO:0000313" key="5">
    <source>
        <dbReference type="EMBL" id="CCF85624.1"/>
    </source>
</evidence>
<feature type="domain" description="Peptidase M20 dimerisation" evidence="4">
    <location>
        <begin position="196"/>
        <end position="355"/>
    </location>
</feature>
<evidence type="ECO:0000256" key="2">
    <source>
        <dbReference type="ARBA" id="ARBA00022723"/>
    </source>
</evidence>
<dbReference type="NCBIfam" id="NF005914">
    <property type="entry name" value="PRK07907.1"/>
    <property type="match status" value="1"/>
</dbReference>
<dbReference type="SUPFAM" id="SSF53187">
    <property type="entry name" value="Zn-dependent exopeptidases"/>
    <property type="match status" value="1"/>
</dbReference>
<dbReference type="PANTHER" id="PTHR43270:SF12">
    <property type="entry name" value="SUCCINYL-DIAMINOPIMELATE DESUCCINYLASE"/>
    <property type="match status" value="1"/>
</dbReference>
<dbReference type="RefSeq" id="WP_008480653.1">
    <property type="nucleotide sequence ID" value="NZ_CAGS01000473.1"/>
</dbReference>
<dbReference type="OrthoDB" id="9761532at2"/>
<dbReference type="Pfam" id="PF01546">
    <property type="entry name" value="Peptidase_M20"/>
    <property type="match status" value="1"/>
</dbReference>
<dbReference type="GO" id="GO:0006508">
    <property type="term" value="P:proteolysis"/>
    <property type="evidence" value="ECO:0007669"/>
    <property type="project" value="UniProtKB-KW"/>
</dbReference>
<name>I4ELR2_9BACT</name>
<dbReference type="InterPro" id="IPR002933">
    <property type="entry name" value="Peptidase_M20"/>
</dbReference>
<dbReference type="InterPro" id="IPR011650">
    <property type="entry name" value="Peptidase_M20_dimer"/>
</dbReference>
<dbReference type="Proteomes" id="UP000004221">
    <property type="component" value="Unassembled WGS sequence"/>
</dbReference>
<evidence type="ECO:0000259" key="4">
    <source>
        <dbReference type="Pfam" id="PF07687"/>
    </source>
</evidence>